<gene>
    <name evidence="2" type="ORF">NIES46_32800</name>
</gene>
<dbReference type="Pfam" id="PF13175">
    <property type="entry name" value="AAA_15"/>
    <property type="match status" value="1"/>
</dbReference>
<dbReference type="InterPro" id="IPR041685">
    <property type="entry name" value="AAA_GajA/Old/RecF-like"/>
</dbReference>
<dbReference type="InterPro" id="IPR027417">
    <property type="entry name" value="P-loop_NTPase"/>
</dbReference>
<dbReference type="GeneID" id="301686096"/>
<dbReference type="SUPFAM" id="SSF52540">
    <property type="entry name" value="P-loop containing nucleoside triphosphate hydrolases"/>
    <property type="match status" value="1"/>
</dbReference>
<protein>
    <recommendedName>
        <fullName evidence="1">Endonuclease GajA/Old nuclease/RecF-like AAA domain-containing protein</fullName>
    </recommendedName>
</protein>
<dbReference type="RefSeq" id="WP_014277249.1">
    <property type="nucleotide sequence ID" value="NZ_BIMW01000125.1"/>
</dbReference>
<name>A0A5M3TBF0_LIMPL</name>
<feature type="domain" description="Endonuclease GajA/Old nuclease/RecF-like AAA" evidence="1">
    <location>
        <begin position="1"/>
        <end position="47"/>
    </location>
</feature>
<dbReference type="PANTHER" id="PTHR32182:SF22">
    <property type="entry name" value="ATP-DEPENDENT ENDONUCLEASE, OLD FAMILY-RELATED"/>
    <property type="match status" value="1"/>
</dbReference>
<sequence>MITEIELKDFKSYKSATLHLGRLTVLIGANASGKSNVIEALRLLSRLATGERLGLLRNPQKKGDNFFRDNVEHLGYRGKQTFQLAGLTNHPDWESFEIQLGLSSDNHLQVMQERITSSTSKVPLSEITSEPQGAGSDIFVTYNNFAKRSKKPSLFCSIYLAVFAQLLSTI</sequence>
<dbReference type="Gene3D" id="3.40.50.300">
    <property type="entry name" value="P-loop containing nucleotide triphosphate hydrolases"/>
    <property type="match status" value="1"/>
</dbReference>
<comment type="caution">
    <text evidence="2">The sequence shown here is derived from an EMBL/GenBank/DDBJ whole genome shotgun (WGS) entry which is preliminary data.</text>
</comment>
<reference evidence="2 3" key="1">
    <citation type="journal article" date="2019" name="J Genomics">
        <title>The Draft Genome of a Hydrogen-producing Cyanobacterium, Arthrospira platensis NIES-46.</title>
        <authorList>
            <person name="Suzuki S."/>
            <person name="Yamaguchi H."/>
            <person name="Kawachi M."/>
        </authorList>
    </citation>
    <scope>NUCLEOTIDE SEQUENCE [LARGE SCALE GENOMIC DNA]</scope>
    <source>
        <strain evidence="2 3">NIES-46</strain>
    </source>
</reference>
<proteinExistence type="predicted"/>
<dbReference type="Proteomes" id="UP000326169">
    <property type="component" value="Unassembled WGS sequence"/>
</dbReference>
<evidence type="ECO:0000259" key="1">
    <source>
        <dbReference type="Pfam" id="PF13175"/>
    </source>
</evidence>
<evidence type="ECO:0000313" key="2">
    <source>
        <dbReference type="EMBL" id="GCE95218.1"/>
    </source>
</evidence>
<keyword evidence="3" id="KW-1185">Reference proteome</keyword>
<dbReference type="PANTHER" id="PTHR32182">
    <property type="entry name" value="DNA REPLICATION AND REPAIR PROTEIN RECF"/>
    <property type="match status" value="1"/>
</dbReference>
<evidence type="ECO:0000313" key="3">
    <source>
        <dbReference type="Proteomes" id="UP000326169"/>
    </source>
</evidence>
<dbReference type="EMBL" id="BIMW01000125">
    <property type="protein sequence ID" value="GCE95218.1"/>
    <property type="molecule type" value="Genomic_DNA"/>
</dbReference>
<accession>A0A5M3TBF0</accession>
<organism evidence="2 3">
    <name type="scientific">Limnospira platensis NIES-46</name>
    <dbReference type="NCBI Taxonomy" id="1236695"/>
    <lineage>
        <taxon>Bacteria</taxon>
        <taxon>Bacillati</taxon>
        <taxon>Cyanobacteriota</taxon>
        <taxon>Cyanophyceae</taxon>
        <taxon>Oscillatoriophycideae</taxon>
        <taxon>Oscillatoriales</taxon>
        <taxon>Sirenicapillariaceae</taxon>
        <taxon>Limnospira</taxon>
    </lineage>
</organism>